<keyword evidence="2" id="KW-0645">Protease</keyword>
<keyword evidence="4 7" id="KW-0378">Hydrolase</keyword>
<dbReference type="InterPro" id="IPR011650">
    <property type="entry name" value="Peptidase_M20_dimer"/>
</dbReference>
<dbReference type="Gene3D" id="3.40.630.10">
    <property type="entry name" value="Zn peptidases"/>
    <property type="match status" value="1"/>
</dbReference>
<evidence type="ECO:0000256" key="4">
    <source>
        <dbReference type="ARBA" id="ARBA00022801"/>
    </source>
</evidence>
<dbReference type="PANTHER" id="PTHR45962:SF1">
    <property type="entry name" value="N-FATTY-ACYL-AMINO ACID SYNTHASE_HYDROLASE PM20D1"/>
    <property type="match status" value="1"/>
</dbReference>
<dbReference type="Pfam" id="PF01546">
    <property type="entry name" value="Peptidase_M20"/>
    <property type="match status" value="1"/>
</dbReference>
<organism evidence="7">
    <name type="scientific">bioreactor metagenome</name>
    <dbReference type="NCBI Taxonomy" id="1076179"/>
    <lineage>
        <taxon>unclassified sequences</taxon>
        <taxon>metagenomes</taxon>
        <taxon>ecological metagenomes</taxon>
    </lineage>
</organism>
<dbReference type="Pfam" id="PF07687">
    <property type="entry name" value="M20_dimer"/>
    <property type="match status" value="1"/>
</dbReference>
<dbReference type="Gene3D" id="1.10.150.900">
    <property type="match status" value="1"/>
</dbReference>
<dbReference type="InterPro" id="IPR036264">
    <property type="entry name" value="Bact_exopeptidase_dim_dom"/>
</dbReference>
<dbReference type="GO" id="GO:0006508">
    <property type="term" value="P:proteolysis"/>
    <property type="evidence" value="ECO:0007669"/>
    <property type="project" value="UniProtKB-KW"/>
</dbReference>
<dbReference type="InterPro" id="IPR047177">
    <property type="entry name" value="Pept_M20A"/>
</dbReference>
<proteinExistence type="inferred from homology"/>
<protein>
    <submittedName>
        <fullName evidence="7">Succinyl-diaminopimelate desuccinylase</fullName>
        <ecNumber evidence="7">3.5.1.18</ecNumber>
    </submittedName>
</protein>
<dbReference type="SUPFAM" id="SSF55031">
    <property type="entry name" value="Bacterial exopeptidase dimerisation domain"/>
    <property type="match status" value="1"/>
</dbReference>
<dbReference type="PANTHER" id="PTHR45962">
    <property type="entry name" value="N-FATTY-ACYL-AMINO ACID SYNTHASE/HYDROLASE PM20D1"/>
    <property type="match status" value="1"/>
</dbReference>
<dbReference type="EC" id="3.5.1.18" evidence="7"/>
<dbReference type="Gene3D" id="3.30.70.360">
    <property type="match status" value="1"/>
</dbReference>
<accession>A0A644THM7</accession>
<dbReference type="GO" id="GO:0009014">
    <property type="term" value="F:succinyl-diaminopimelate desuccinylase activity"/>
    <property type="evidence" value="ECO:0007669"/>
    <property type="project" value="UniProtKB-EC"/>
</dbReference>
<dbReference type="InterPro" id="IPR002933">
    <property type="entry name" value="Peptidase_M20"/>
</dbReference>
<evidence type="ECO:0000256" key="2">
    <source>
        <dbReference type="ARBA" id="ARBA00022670"/>
    </source>
</evidence>
<comment type="similarity">
    <text evidence="1">Belongs to the peptidase M20A family.</text>
</comment>
<evidence type="ECO:0000256" key="3">
    <source>
        <dbReference type="ARBA" id="ARBA00022723"/>
    </source>
</evidence>
<keyword evidence="3" id="KW-0479">Metal-binding</keyword>
<sequence>MTSLEAKTSAFPGLAKKLSRLIQFATVSSYTVTDEVEEGFSGLIDELPLLFPKLHRAFKLEKPSDRALLYTWKGSDPSLAPAILCAHFDVVPEGNSQDWEQGAFSGAIVDGQLWGRGSQDIKVLMASIMEAAEQLLDQGFKPRRTILFAFGGDEEVGGTRGAGAIARHLAEKGVRASFLVDEGGPISIGMLSFAPRPLALVGVAEKGYADLLVTTKGKGGHASMPPKDSATVNLAKAIVAMQNKPFPARITGTLKAFLRRLSMISAQPYRFLFRFAGLTAPFIKAAFSATPTTNALIRSTVACTMLKGSPKENVLAEKAQATLNVRILPGESSVSVIDRLNALAAPFGAEVKVKHEGQVVEASNESSTEHEGWGYIEHALSLSHPEAFCLPFLFSAATDTKHYRDIAEAIYRFTALPQSQEDLARVHAANERVKISDLERCASFYTNLIGSL</sequence>
<feature type="domain" description="Peptidase M20 dimerisation" evidence="6">
    <location>
        <begin position="203"/>
        <end position="345"/>
    </location>
</feature>
<evidence type="ECO:0000256" key="5">
    <source>
        <dbReference type="ARBA" id="ARBA00022833"/>
    </source>
</evidence>
<keyword evidence="5" id="KW-0862">Zinc</keyword>
<dbReference type="SUPFAM" id="SSF53187">
    <property type="entry name" value="Zn-dependent exopeptidases"/>
    <property type="match status" value="1"/>
</dbReference>
<evidence type="ECO:0000259" key="6">
    <source>
        <dbReference type="Pfam" id="PF07687"/>
    </source>
</evidence>
<gene>
    <name evidence="7" type="primary">dapE_2</name>
    <name evidence="7" type="ORF">SDC9_11602</name>
</gene>
<comment type="caution">
    <text evidence="7">The sequence shown here is derived from an EMBL/GenBank/DDBJ whole genome shotgun (WGS) entry which is preliminary data.</text>
</comment>
<reference evidence="7" key="1">
    <citation type="submission" date="2019-08" db="EMBL/GenBank/DDBJ databases">
        <authorList>
            <person name="Kucharzyk K."/>
            <person name="Murdoch R.W."/>
            <person name="Higgins S."/>
            <person name="Loffler F."/>
        </authorList>
    </citation>
    <scope>NUCLEOTIDE SEQUENCE</scope>
</reference>
<dbReference type="GO" id="GO:0046872">
    <property type="term" value="F:metal ion binding"/>
    <property type="evidence" value="ECO:0007669"/>
    <property type="project" value="UniProtKB-KW"/>
</dbReference>
<evidence type="ECO:0000313" key="7">
    <source>
        <dbReference type="EMBL" id="MPL65937.1"/>
    </source>
</evidence>
<name>A0A644THM7_9ZZZZ</name>
<dbReference type="GO" id="GO:0008233">
    <property type="term" value="F:peptidase activity"/>
    <property type="evidence" value="ECO:0007669"/>
    <property type="project" value="UniProtKB-KW"/>
</dbReference>
<dbReference type="EMBL" id="VSSQ01000030">
    <property type="protein sequence ID" value="MPL65937.1"/>
    <property type="molecule type" value="Genomic_DNA"/>
</dbReference>
<evidence type="ECO:0000256" key="1">
    <source>
        <dbReference type="ARBA" id="ARBA00006247"/>
    </source>
</evidence>
<dbReference type="AlphaFoldDB" id="A0A644THM7"/>